<protein>
    <submittedName>
        <fullName evidence="1">(S)-2-hydroxy-acid oxidase</fullName>
    </submittedName>
</protein>
<evidence type="ECO:0000313" key="1">
    <source>
        <dbReference type="EMBL" id="AMU88111.1"/>
    </source>
</evidence>
<keyword evidence="2" id="KW-1185">Reference proteome</keyword>
<dbReference type="InterPro" id="IPR038619">
    <property type="entry name" value="MraZ_sf"/>
</dbReference>
<dbReference type="Proteomes" id="UP000076088">
    <property type="component" value="Chromosome"/>
</dbReference>
<dbReference type="AlphaFoldDB" id="A0AAC9FF22"/>
<accession>A0AAC9FF22</accession>
<dbReference type="EMBL" id="CP013344">
    <property type="protein sequence ID" value="AMU88111.1"/>
    <property type="molecule type" value="Genomic_DNA"/>
</dbReference>
<sequence length="160" mass="17937">MKGRPPSWNPFAGLYPHTWTEVIEFGSKGRLGMPAAVRRRLTWFESATAQGLLATLEPNGRAKLDAWEDHGNEVVQLVRKAIDAASSGKSDMALAALDRYLHISVEDNGRLVAPSNMVSHLDPTGTGKARVVVRDDELWLWSEIKWEAERKDRLALLHRQ</sequence>
<organism evidence="1 2">
    <name type="scientific">Sphingopyxis macrogoltabida</name>
    <name type="common">Sphingomonas macrogoltabidus</name>
    <dbReference type="NCBI Taxonomy" id="33050"/>
    <lineage>
        <taxon>Bacteria</taxon>
        <taxon>Pseudomonadati</taxon>
        <taxon>Pseudomonadota</taxon>
        <taxon>Alphaproteobacteria</taxon>
        <taxon>Sphingomonadales</taxon>
        <taxon>Sphingomonadaceae</taxon>
        <taxon>Sphingopyxis</taxon>
    </lineage>
</organism>
<dbReference type="Gene3D" id="3.40.1550.20">
    <property type="entry name" value="Transcriptional regulator MraZ domain"/>
    <property type="match status" value="1"/>
</dbReference>
<dbReference type="SUPFAM" id="SSF89447">
    <property type="entry name" value="AbrB/MazE/MraZ-like"/>
    <property type="match status" value="1"/>
</dbReference>
<name>A0AAC9FF22_SPHMC</name>
<reference evidence="1 2" key="2">
    <citation type="journal article" date="2016" name="Genome Announc.">
        <title>Complete Genome Sequence of Sphingopyxis macrogoltabida Strain 203N (NBRC 111659), a Polyethylene Glycol Degrader.</title>
        <authorList>
            <person name="Ohtsubo Y."/>
            <person name="Nonoyama S."/>
            <person name="Nagata Y."/>
            <person name="Numata M."/>
            <person name="Tsuchikane K."/>
            <person name="Hosoyama A."/>
            <person name="Yamazoe A."/>
            <person name="Tsuda M."/>
            <person name="Fujita N."/>
            <person name="Kawai F."/>
        </authorList>
    </citation>
    <scope>NUCLEOTIDE SEQUENCE [LARGE SCALE GENOMIC DNA]</scope>
    <source>
        <strain evidence="1 2">203N</strain>
    </source>
</reference>
<gene>
    <name evidence="1" type="ORF">ATM17_03475</name>
</gene>
<reference evidence="2" key="1">
    <citation type="submission" date="2015-11" db="EMBL/GenBank/DDBJ databases">
        <title>Complete genome sequence of a polyethylene-glycol degrader Sphingopyxis macrogoltabida 203N (NBRC 111659).</title>
        <authorList>
            <person name="Yoshiyuki O."/>
            <person name="Shouta N."/>
            <person name="Nagata Y."/>
            <person name="Numata M."/>
            <person name="Tsuchikane K."/>
            <person name="Hosoyama A."/>
            <person name="Yamazoe A."/>
            <person name="Tsuda M."/>
            <person name="Fujita N."/>
            <person name="Kawai F."/>
        </authorList>
    </citation>
    <scope>NUCLEOTIDE SEQUENCE [LARGE SCALE GENOMIC DNA]</scope>
    <source>
        <strain evidence="2">203N</strain>
    </source>
</reference>
<evidence type="ECO:0000313" key="2">
    <source>
        <dbReference type="Proteomes" id="UP000076088"/>
    </source>
</evidence>
<dbReference type="InterPro" id="IPR037914">
    <property type="entry name" value="SpoVT-AbrB_sf"/>
</dbReference>
<dbReference type="RefSeq" id="WP_156343993.1">
    <property type="nucleotide sequence ID" value="NZ_CP013344.1"/>
</dbReference>
<proteinExistence type="predicted"/>